<evidence type="ECO:0000256" key="3">
    <source>
        <dbReference type="RuleBase" id="RU004514"/>
    </source>
</evidence>
<dbReference type="PROSITE" id="PS01211">
    <property type="entry name" value="UPF0001"/>
    <property type="match status" value="1"/>
</dbReference>
<accession>A0ABV6G6K8</accession>
<reference evidence="5 6" key="1">
    <citation type="submission" date="2024-09" db="EMBL/GenBank/DDBJ databases">
        <authorList>
            <person name="Sun Q."/>
            <person name="Mori K."/>
        </authorList>
    </citation>
    <scope>NUCLEOTIDE SEQUENCE [LARGE SCALE GENOMIC DNA]</scope>
    <source>
        <strain evidence="5 6">CCM 7415</strain>
    </source>
</reference>
<keyword evidence="6" id="KW-1185">Reference proteome</keyword>
<dbReference type="Proteomes" id="UP001589814">
    <property type="component" value="Unassembled WGS sequence"/>
</dbReference>
<dbReference type="EMBL" id="JBHLVX010000052">
    <property type="protein sequence ID" value="MFC0269189.1"/>
    <property type="molecule type" value="Genomic_DNA"/>
</dbReference>
<feature type="modified residue" description="N6-(pyridoxal phosphate)lysine" evidence="2">
    <location>
        <position position="48"/>
    </location>
</feature>
<dbReference type="InterPro" id="IPR011078">
    <property type="entry name" value="PyrdxlP_homeostasis"/>
</dbReference>
<dbReference type="PIRSF" id="PIRSF004848">
    <property type="entry name" value="YBL036c_PLPDEIII"/>
    <property type="match status" value="1"/>
</dbReference>
<feature type="domain" description="Alanine racemase N-terminal" evidence="4">
    <location>
        <begin position="25"/>
        <end position="241"/>
    </location>
</feature>
<dbReference type="InterPro" id="IPR029066">
    <property type="entry name" value="PLP-binding_barrel"/>
</dbReference>
<dbReference type="NCBIfam" id="TIGR00044">
    <property type="entry name" value="YggS family pyridoxal phosphate-dependent enzyme"/>
    <property type="match status" value="1"/>
</dbReference>
<keyword evidence="1 2" id="KW-0663">Pyridoxal phosphate</keyword>
<comment type="function">
    <text evidence="2">Pyridoxal 5'-phosphate (PLP)-binding protein, which is involved in PLP homeostasis.</text>
</comment>
<dbReference type="PANTHER" id="PTHR10146">
    <property type="entry name" value="PROLINE SYNTHETASE CO-TRANSCRIBED BACTERIAL HOMOLOG PROTEIN"/>
    <property type="match status" value="1"/>
</dbReference>
<dbReference type="RefSeq" id="WP_019952580.1">
    <property type="nucleotide sequence ID" value="NZ_JBHLVX010000052.1"/>
</dbReference>
<organism evidence="5 6">
    <name type="scientific">Kushneria aurantia</name>
    <dbReference type="NCBI Taxonomy" id="504092"/>
    <lineage>
        <taxon>Bacteria</taxon>
        <taxon>Pseudomonadati</taxon>
        <taxon>Pseudomonadota</taxon>
        <taxon>Gammaproteobacteria</taxon>
        <taxon>Oceanospirillales</taxon>
        <taxon>Halomonadaceae</taxon>
        <taxon>Kushneria</taxon>
    </lineage>
</organism>
<name>A0ABV6G6K8_9GAMM</name>
<dbReference type="InterPro" id="IPR001608">
    <property type="entry name" value="Ala_racemase_N"/>
</dbReference>
<evidence type="ECO:0000313" key="6">
    <source>
        <dbReference type="Proteomes" id="UP001589814"/>
    </source>
</evidence>
<comment type="caution">
    <text evidence="5">The sequence shown here is derived from an EMBL/GenBank/DDBJ whole genome shotgun (WGS) entry which is preliminary data.</text>
</comment>
<comment type="similarity">
    <text evidence="2 3">Belongs to the pyridoxal phosphate-binding protein YggS/PROSC family.</text>
</comment>
<protein>
    <recommendedName>
        <fullName evidence="2">Pyridoxal phosphate homeostasis protein</fullName>
        <shortName evidence="2">PLP homeostasis protein</shortName>
    </recommendedName>
</protein>
<dbReference type="PANTHER" id="PTHR10146:SF14">
    <property type="entry name" value="PYRIDOXAL PHOSPHATE HOMEOSTASIS PROTEIN"/>
    <property type="match status" value="1"/>
</dbReference>
<dbReference type="Pfam" id="PF01168">
    <property type="entry name" value="Ala_racemase_N"/>
    <property type="match status" value="1"/>
</dbReference>
<gene>
    <name evidence="5" type="ORF">ACFFHW_14545</name>
</gene>
<evidence type="ECO:0000256" key="1">
    <source>
        <dbReference type="ARBA" id="ARBA00022898"/>
    </source>
</evidence>
<evidence type="ECO:0000313" key="5">
    <source>
        <dbReference type="EMBL" id="MFC0269189.1"/>
    </source>
</evidence>
<sequence>MSEQQRPAADVQDPGVRDNIVAARRRLEQALKRAGRGHDSALLLAVSKTKPVAMLREAFAAGQRHFGENYLQEALEKQQALADLEGIEWHFIGALQSNKTHDVACHFDWVHTVDRLKIARRLSDARPAERGPLNICLQVNISREEAKSGVDPQALAALAEQVIALPGLQLRGLMAIPAQEEDEERQRVPFAELRRLLASLAERHPEAPLDTLSMGMSGDLEAAVAEGATIVRLGTALFGARR</sequence>
<evidence type="ECO:0000256" key="2">
    <source>
        <dbReference type="HAMAP-Rule" id="MF_02087"/>
    </source>
</evidence>
<dbReference type="CDD" id="cd06824">
    <property type="entry name" value="PLPDE_III_Yggs_like"/>
    <property type="match status" value="1"/>
</dbReference>
<dbReference type="Gene3D" id="3.20.20.10">
    <property type="entry name" value="Alanine racemase"/>
    <property type="match status" value="1"/>
</dbReference>
<evidence type="ECO:0000259" key="4">
    <source>
        <dbReference type="Pfam" id="PF01168"/>
    </source>
</evidence>
<proteinExistence type="inferred from homology"/>
<dbReference type="SUPFAM" id="SSF51419">
    <property type="entry name" value="PLP-binding barrel"/>
    <property type="match status" value="1"/>
</dbReference>
<dbReference type="HAMAP" id="MF_02087">
    <property type="entry name" value="PLP_homeostasis"/>
    <property type="match status" value="1"/>
</dbReference>